<evidence type="ECO:0000256" key="7">
    <source>
        <dbReference type="SAM" id="MobiDB-lite"/>
    </source>
</evidence>
<comment type="subunit">
    <text evidence="3">Interacts with ERF2.</text>
</comment>
<feature type="compositionally biased region" description="Basic and acidic residues" evidence="7">
    <location>
        <begin position="120"/>
        <end position="133"/>
    </location>
</feature>
<feature type="domain" description="Golgin subfamily A member 7/ERF4" evidence="8">
    <location>
        <begin position="186"/>
        <end position="301"/>
    </location>
</feature>
<organism evidence="9 10">
    <name type="scientific">Terfezia boudieri ATCC MYA-4762</name>
    <dbReference type="NCBI Taxonomy" id="1051890"/>
    <lineage>
        <taxon>Eukaryota</taxon>
        <taxon>Fungi</taxon>
        <taxon>Dikarya</taxon>
        <taxon>Ascomycota</taxon>
        <taxon>Pezizomycotina</taxon>
        <taxon>Pezizomycetes</taxon>
        <taxon>Pezizales</taxon>
        <taxon>Pezizaceae</taxon>
        <taxon>Terfezia</taxon>
    </lineage>
</organism>
<gene>
    <name evidence="9" type="ORF">L211DRAFT_659303</name>
</gene>
<protein>
    <recommendedName>
        <fullName evidence="4">Ras modification protein ERF4</fullName>
    </recommendedName>
</protein>
<name>A0A3N4LVP5_9PEZI</name>
<dbReference type="OrthoDB" id="5377273at2759"/>
<dbReference type="InParanoid" id="A0A3N4LVP5"/>
<dbReference type="GO" id="GO:0031211">
    <property type="term" value="C:endoplasmic reticulum palmitoyltransferase complex"/>
    <property type="evidence" value="ECO:0007669"/>
    <property type="project" value="TreeGrafter"/>
</dbReference>
<feature type="region of interest" description="Disordered" evidence="7">
    <location>
        <begin position="1"/>
        <end position="77"/>
    </location>
</feature>
<proteinExistence type="inferred from homology"/>
<dbReference type="Pfam" id="PF10256">
    <property type="entry name" value="Erf4"/>
    <property type="match status" value="1"/>
</dbReference>
<dbReference type="InterPro" id="IPR019383">
    <property type="entry name" value="Golgin_A_7/ERF4"/>
</dbReference>
<dbReference type="PANTHER" id="PTHR13254">
    <property type="entry name" value="GOLGI AUTOANTIGEN, GOLGIN SUBFAMILY A, 7"/>
    <property type="match status" value="1"/>
</dbReference>
<evidence type="ECO:0000256" key="1">
    <source>
        <dbReference type="ARBA" id="ARBA00004406"/>
    </source>
</evidence>
<sequence length="363" mass="40688">MATTTNTKVRKPEPPVLHQETTPAQSTSRGIFPIPNLRRHSQHGGTSPHPGQEKPVPSSPPIANRRLSAAVTNPPTNRLSQSLFADAAGIGGAEGTDQHGVDWDLEKGVKLEDLRAARAKKEAKRKSMLDGDGTRAGGPDARSSSSRPSTLHEEEEEDDWNHEHPCFPHPNPHVPLDSPLFQSTRIIRIPRDYMINGDNTPAFSIVYPVILEPYVTEEQFRKIVDTVNEKMRLAFDPWNKWNWVDAVCGLATLWFWEEIFPTYVKRRLREVEKILEEWNVTLKEQGARLIPLRRSAYITLDIQIPDPLREDSEDGSVLNQERPSGENGAVSGTLTKEAEAGARTRTLSTDTIPTLKINGDFHR</sequence>
<dbReference type="PANTHER" id="PTHR13254:SF0">
    <property type="entry name" value="GOLGIN SUBFAMILY A MEMBER 7_ERF4 DOMAIN-CONTAINING PROTEIN"/>
    <property type="match status" value="1"/>
</dbReference>
<keyword evidence="10" id="KW-1185">Reference proteome</keyword>
<accession>A0A3N4LVP5</accession>
<evidence type="ECO:0000313" key="9">
    <source>
        <dbReference type="EMBL" id="RPB26860.1"/>
    </source>
</evidence>
<evidence type="ECO:0000256" key="3">
    <source>
        <dbReference type="ARBA" id="ARBA00011396"/>
    </source>
</evidence>
<evidence type="ECO:0000256" key="2">
    <source>
        <dbReference type="ARBA" id="ARBA00007732"/>
    </source>
</evidence>
<keyword evidence="6" id="KW-0472">Membrane</keyword>
<feature type="region of interest" description="Disordered" evidence="7">
    <location>
        <begin position="308"/>
        <end position="347"/>
    </location>
</feature>
<keyword evidence="5" id="KW-0256">Endoplasmic reticulum</keyword>
<dbReference type="InterPro" id="IPR051371">
    <property type="entry name" value="Ras_palmitoyltransferase"/>
</dbReference>
<comment type="similarity">
    <text evidence="2">Belongs to the ERF4 family.</text>
</comment>
<dbReference type="AlphaFoldDB" id="A0A3N4LVP5"/>
<dbReference type="GO" id="GO:0006612">
    <property type="term" value="P:protein targeting to membrane"/>
    <property type="evidence" value="ECO:0007669"/>
    <property type="project" value="TreeGrafter"/>
</dbReference>
<dbReference type="Proteomes" id="UP000267821">
    <property type="component" value="Unassembled WGS sequence"/>
</dbReference>
<dbReference type="EMBL" id="ML121533">
    <property type="protein sequence ID" value="RPB26860.1"/>
    <property type="molecule type" value="Genomic_DNA"/>
</dbReference>
<reference evidence="9 10" key="1">
    <citation type="journal article" date="2018" name="Nat. Ecol. Evol.">
        <title>Pezizomycetes genomes reveal the molecular basis of ectomycorrhizal truffle lifestyle.</title>
        <authorList>
            <person name="Murat C."/>
            <person name="Payen T."/>
            <person name="Noel B."/>
            <person name="Kuo A."/>
            <person name="Morin E."/>
            <person name="Chen J."/>
            <person name="Kohler A."/>
            <person name="Krizsan K."/>
            <person name="Balestrini R."/>
            <person name="Da Silva C."/>
            <person name="Montanini B."/>
            <person name="Hainaut M."/>
            <person name="Levati E."/>
            <person name="Barry K.W."/>
            <person name="Belfiori B."/>
            <person name="Cichocki N."/>
            <person name="Clum A."/>
            <person name="Dockter R.B."/>
            <person name="Fauchery L."/>
            <person name="Guy J."/>
            <person name="Iotti M."/>
            <person name="Le Tacon F."/>
            <person name="Lindquist E.A."/>
            <person name="Lipzen A."/>
            <person name="Malagnac F."/>
            <person name="Mello A."/>
            <person name="Molinier V."/>
            <person name="Miyauchi S."/>
            <person name="Poulain J."/>
            <person name="Riccioni C."/>
            <person name="Rubini A."/>
            <person name="Sitrit Y."/>
            <person name="Splivallo R."/>
            <person name="Traeger S."/>
            <person name="Wang M."/>
            <person name="Zifcakova L."/>
            <person name="Wipf D."/>
            <person name="Zambonelli A."/>
            <person name="Paolocci F."/>
            <person name="Nowrousian M."/>
            <person name="Ottonello S."/>
            <person name="Baldrian P."/>
            <person name="Spatafora J.W."/>
            <person name="Henrissat B."/>
            <person name="Nagy L.G."/>
            <person name="Aury J.M."/>
            <person name="Wincker P."/>
            <person name="Grigoriev I.V."/>
            <person name="Bonfante P."/>
            <person name="Martin F.M."/>
        </authorList>
    </citation>
    <scope>NUCLEOTIDE SEQUENCE [LARGE SCALE GENOMIC DNA]</scope>
    <source>
        <strain evidence="9 10">ATCC MYA-4762</strain>
    </source>
</reference>
<comment type="subcellular location">
    <subcellularLocation>
        <location evidence="1">Endoplasmic reticulum membrane</location>
        <topology evidence="1">Peripheral membrane protein</topology>
    </subcellularLocation>
</comment>
<feature type="region of interest" description="Disordered" evidence="7">
    <location>
        <begin position="120"/>
        <end position="174"/>
    </location>
</feature>
<evidence type="ECO:0000259" key="8">
    <source>
        <dbReference type="Pfam" id="PF10256"/>
    </source>
</evidence>
<evidence type="ECO:0000313" key="10">
    <source>
        <dbReference type="Proteomes" id="UP000267821"/>
    </source>
</evidence>
<dbReference type="STRING" id="1051890.A0A3N4LVP5"/>
<dbReference type="GO" id="GO:0005789">
    <property type="term" value="C:endoplasmic reticulum membrane"/>
    <property type="evidence" value="ECO:0007669"/>
    <property type="project" value="UniProtKB-SubCell"/>
</dbReference>
<feature type="compositionally biased region" description="Polar residues" evidence="7">
    <location>
        <begin position="19"/>
        <end position="29"/>
    </location>
</feature>
<evidence type="ECO:0000256" key="6">
    <source>
        <dbReference type="ARBA" id="ARBA00023136"/>
    </source>
</evidence>
<evidence type="ECO:0000256" key="4">
    <source>
        <dbReference type="ARBA" id="ARBA00018463"/>
    </source>
</evidence>
<evidence type="ECO:0000256" key="5">
    <source>
        <dbReference type="ARBA" id="ARBA00022824"/>
    </source>
</evidence>